<dbReference type="NCBIfam" id="TIGR01368">
    <property type="entry name" value="CPSaseIIsmall"/>
    <property type="match status" value="1"/>
</dbReference>
<feature type="binding site" evidence="8">
    <location>
        <position position="246"/>
    </location>
    <ligand>
        <name>L-glutamine</name>
        <dbReference type="ChEBI" id="CHEBI:58359"/>
    </ligand>
</feature>
<evidence type="ECO:0000256" key="1">
    <source>
        <dbReference type="ARBA" id="ARBA00005077"/>
    </source>
</evidence>
<dbReference type="GO" id="GO:0006541">
    <property type="term" value="P:glutamine metabolic process"/>
    <property type="evidence" value="ECO:0007669"/>
    <property type="project" value="InterPro"/>
</dbReference>
<evidence type="ECO:0000256" key="6">
    <source>
        <dbReference type="ARBA" id="ARBA00022962"/>
    </source>
</evidence>
<dbReference type="InterPro" id="IPR029062">
    <property type="entry name" value="Class_I_gatase-like"/>
</dbReference>
<evidence type="ECO:0000259" key="9">
    <source>
        <dbReference type="SMART" id="SM01097"/>
    </source>
</evidence>
<evidence type="ECO:0000313" key="10">
    <source>
        <dbReference type="EMBL" id="KRO28695.1"/>
    </source>
</evidence>
<evidence type="ECO:0000313" key="11">
    <source>
        <dbReference type="Proteomes" id="UP000050920"/>
    </source>
</evidence>
<dbReference type="UniPathway" id="UPA00070">
    <property type="reaction ID" value="UER00115"/>
</dbReference>
<feature type="region of interest" description="CPSase" evidence="8">
    <location>
        <begin position="1"/>
        <end position="166"/>
    </location>
</feature>
<comment type="subunit">
    <text evidence="8">Composed of two chains; the small (or glutamine) chain promotes the hydrolysis of glutamine to ammonia, which is used by the large (or ammonia) chain to synthesize carbamoyl phosphate. Tetramer of heterodimers (alpha,beta)4.</text>
</comment>
<evidence type="ECO:0000256" key="3">
    <source>
        <dbReference type="ARBA" id="ARBA00022598"/>
    </source>
</evidence>
<comment type="caution">
    <text evidence="8">Lacks conserved residue(s) required for the propagation of feature annotation.</text>
</comment>
<dbReference type="RefSeq" id="WP_024625223.1">
    <property type="nucleotide sequence ID" value="NZ_AYGX02000034.1"/>
</dbReference>
<evidence type="ECO:0000256" key="7">
    <source>
        <dbReference type="ARBA" id="ARBA00048816"/>
    </source>
</evidence>
<sequence length="356" mass="38313">MQKYLTLADGKQWIGTAFGDRTRVGAGQIVFNTGMTGYQETITDPSYLNQLIAFTYPLIGNYGIDPHVNQATTIGAQAIIVHELADFSDHYQSRQTLANFLAVHHVPGIMGIDTRDLTIHIRQHGTQAAILSNHPLTDFAATLASLPNKPLLNQPAVHPAFHTTGPHIVILDFGEKTAITTELQKRGCQVTVVPGNTTFKAIAALHSDGILLSNGPGNPENYQAVLPLIRQLAMHYPLAGICLGHQLIALAYGARTYQLKFGHHGMNHPVTNLQTGRVMMTAQNHDFAVAADSLAGTGLQVTATELNDGSVEGLQLVGQSVMSVQFHPEAHPGPVEAGQFFDQFIASLQKEAVANA</sequence>
<keyword evidence="8" id="KW-0055">Arginine biosynthesis</keyword>
<feature type="active site" evidence="8">
    <location>
        <position position="329"/>
    </location>
</feature>
<dbReference type="EC" id="6.3.5.5" evidence="8"/>
<feature type="domain" description="Carbamoyl-phosphate synthase small subunit N-terminal" evidence="9">
    <location>
        <begin position="1"/>
        <end position="132"/>
    </location>
</feature>
<dbReference type="GO" id="GO:0004088">
    <property type="term" value="F:carbamoyl-phosphate synthase (glutamine-hydrolyzing) activity"/>
    <property type="evidence" value="ECO:0007669"/>
    <property type="project" value="UniProtKB-UniRule"/>
</dbReference>
<dbReference type="PROSITE" id="PS51273">
    <property type="entry name" value="GATASE_TYPE_1"/>
    <property type="match status" value="1"/>
</dbReference>
<dbReference type="GO" id="GO:0004359">
    <property type="term" value="F:glutaminase activity"/>
    <property type="evidence" value="ECO:0007669"/>
    <property type="project" value="RHEA"/>
</dbReference>
<dbReference type="GO" id="GO:0044205">
    <property type="term" value="P:'de novo' UMP biosynthetic process"/>
    <property type="evidence" value="ECO:0007669"/>
    <property type="project" value="UniProtKB-UniRule"/>
</dbReference>
<feature type="active site" evidence="8">
    <location>
        <position position="327"/>
    </location>
</feature>
<feature type="binding site" evidence="8">
    <location>
        <position position="217"/>
    </location>
    <ligand>
        <name>L-glutamine</name>
        <dbReference type="ChEBI" id="CHEBI:58359"/>
    </ligand>
</feature>
<evidence type="ECO:0000256" key="4">
    <source>
        <dbReference type="ARBA" id="ARBA00022741"/>
    </source>
</evidence>
<comment type="catalytic activity">
    <reaction evidence="8">
        <text>L-glutamine + H2O = L-glutamate + NH4(+)</text>
        <dbReference type="Rhea" id="RHEA:15889"/>
        <dbReference type="ChEBI" id="CHEBI:15377"/>
        <dbReference type="ChEBI" id="CHEBI:28938"/>
        <dbReference type="ChEBI" id="CHEBI:29985"/>
        <dbReference type="ChEBI" id="CHEBI:58359"/>
    </reaction>
</comment>
<proteinExistence type="inferred from homology"/>
<dbReference type="Gene3D" id="3.40.50.880">
    <property type="match status" value="1"/>
</dbReference>
<comment type="function">
    <text evidence="8">Small subunit of the glutamine-dependent carbamoyl phosphate synthetase (CPSase). CPSase catalyzes the formation of carbamoyl phosphate from the ammonia moiety of glutamine, carbonate, and phosphate donated by ATP, constituting the first step of 2 biosynthetic pathways, one leading to arginine and/or urea and the other to pyrimidine nucleotides. The small subunit (glutamine amidotransferase) binds and cleaves glutamine to supply the large subunit with the substrate ammonia.</text>
</comment>
<evidence type="ECO:0000256" key="5">
    <source>
        <dbReference type="ARBA" id="ARBA00022840"/>
    </source>
</evidence>
<dbReference type="GO" id="GO:0006207">
    <property type="term" value="P:'de novo' pyrimidine nucleobase biosynthetic process"/>
    <property type="evidence" value="ECO:0007669"/>
    <property type="project" value="InterPro"/>
</dbReference>
<keyword evidence="8" id="KW-0665">Pyrimidine biosynthesis</keyword>
<dbReference type="SUPFAM" id="SSF52021">
    <property type="entry name" value="Carbamoyl phosphate synthetase, small subunit N-terminal domain"/>
    <property type="match status" value="1"/>
</dbReference>
<dbReference type="SUPFAM" id="SSF52317">
    <property type="entry name" value="Class I glutamine amidotransferase-like"/>
    <property type="match status" value="1"/>
</dbReference>
<feature type="binding site" evidence="8">
    <location>
        <position position="46"/>
    </location>
    <ligand>
        <name>L-glutamine</name>
        <dbReference type="ChEBI" id="CHEBI:58359"/>
    </ligand>
</feature>
<dbReference type="UniPathway" id="UPA00068">
    <property type="reaction ID" value="UER00171"/>
</dbReference>
<feature type="binding site" evidence="8">
    <location>
        <position position="287"/>
    </location>
    <ligand>
        <name>L-glutamine</name>
        <dbReference type="ChEBI" id="CHEBI:58359"/>
    </ligand>
</feature>
<evidence type="ECO:0000256" key="2">
    <source>
        <dbReference type="ARBA" id="ARBA00007800"/>
    </source>
</evidence>
<comment type="pathway">
    <text evidence="1 8">Amino-acid biosynthesis; L-arginine biosynthesis; carbamoyl phosphate from bicarbonate: step 1/1.</text>
</comment>
<dbReference type="Pfam" id="PF00988">
    <property type="entry name" value="CPSase_sm_chain"/>
    <property type="match status" value="1"/>
</dbReference>
<dbReference type="HAMAP" id="MF_01209">
    <property type="entry name" value="CPSase_S_chain"/>
    <property type="match status" value="1"/>
</dbReference>
<feature type="active site" description="Nucleophile" evidence="8">
    <location>
        <position position="242"/>
    </location>
</feature>
<dbReference type="InterPro" id="IPR050472">
    <property type="entry name" value="Anth_synth/Amidotransfase"/>
</dbReference>
<dbReference type="AlphaFoldDB" id="A0A0R2NSQ8"/>
<comment type="catalytic activity">
    <reaction evidence="7 8">
        <text>hydrogencarbonate + L-glutamine + 2 ATP + H2O = carbamoyl phosphate + L-glutamate + 2 ADP + phosphate + 2 H(+)</text>
        <dbReference type="Rhea" id="RHEA:18633"/>
        <dbReference type="ChEBI" id="CHEBI:15377"/>
        <dbReference type="ChEBI" id="CHEBI:15378"/>
        <dbReference type="ChEBI" id="CHEBI:17544"/>
        <dbReference type="ChEBI" id="CHEBI:29985"/>
        <dbReference type="ChEBI" id="CHEBI:30616"/>
        <dbReference type="ChEBI" id="CHEBI:43474"/>
        <dbReference type="ChEBI" id="CHEBI:58228"/>
        <dbReference type="ChEBI" id="CHEBI:58359"/>
        <dbReference type="ChEBI" id="CHEBI:456216"/>
        <dbReference type="EC" id="6.3.5.5"/>
    </reaction>
</comment>
<dbReference type="SMART" id="SM01097">
    <property type="entry name" value="CPSase_sm_chain"/>
    <property type="match status" value="1"/>
</dbReference>
<name>A0A0R2NSQ8_9LACO</name>
<gene>
    <name evidence="8" type="primary">carA</name>
    <name evidence="10" type="ORF">DY78_GL002154</name>
</gene>
<dbReference type="PANTHER" id="PTHR43418">
    <property type="entry name" value="MULTIFUNCTIONAL TRYPTOPHAN BIOSYNTHESIS PROTEIN-RELATED"/>
    <property type="match status" value="1"/>
</dbReference>
<dbReference type="InterPro" id="IPR035686">
    <property type="entry name" value="CPSase_GATase1"/>
</dbReference>
<keyword evidence="6 8" id="KW-0315">Glutamine amidotransferase</keyword>
<dbReference type="GO" id="GO:0005524">
    <property type="term" value="F:ATP binding"/>
    <property type="evidence" value="ECO:0007669"/>
    <property type="project" value="UniProtKB-UniRule"/>
</dbReference>
<organism evidence="10 11">
    <name type="scientific">Lactiplantibacillus fabifermentans DSM 21115</name>
    <dbReference type="NCBI Taxonomy" id="1413187"/>
    <lineage>
        <taxon>Bacteria</taxon>
        <taxon>Bacillati</taxon>
        <taxon>Bacillota</taxon>
        <taxon>Bacilli</taxon>
        <taxon>Lactobacillales</taxon>
        <taxon>Lactobacillaceae</taxon>
        <taxon>Lactiplantibacillus</taxon>
    </lineage>
</organism>
<dbReference type="PRINTS" id="PR00097">
    <property type="entry name" value="ANTSNTHASEII"/>
</dbReference>
<comment type="similarity">
    <text evidence="2 8">Belongs to the CarA family.</text>
</comment>
<keyword evidence="8" id="KW-0028">Amino-acid biosynthesis</keyword>
<dbReference type="GO" id="GO:0006526">
    <property type="term" value="P:L-arginine biosynthetic process"/>
    <property type="evidence" value="ECO:0007669"/>
    <property type="project" value="UniProtKB-UniRule"/>
</dbReference>
<dbReference type="InterPro" id="IPR006274">
    <property type="entry name" value="CarbamoylP_synth_ssu"/>
</dbReference>
<dbReference type="PANTHER" id="PTHR43418:SF7">
    <property type="entry name" value="CARBAMOYL-PHOSPHATE SYNTHASE SMALL CHAIN"/>
    <property type="match status" value="1"/>
</dbReference>
<keyword evidence="3 8" id="KW-0436">Ligase</keyword>
<dbReference type="InterPro" id="IPR002474">
    <property type="entry name" value="CarbamoylP_synth_ssu_N"/>
</dbReference>
<dbReference type="InterPro" id="IPR036480">
    <property type="entry name" value="CarbP_synth_ssu_N_sf"/>
</dbReference>
<feature type="binding site" evidence="8">
    <location>
        <position position="243"/>
    </location>
    <ligand>
        <name>L-glutamine</name>
        <dbReference type="ChEBI" id="CHEBI:58359"/>
    </ligand>
</feature>
<keyword evidence="5 8" id="KW-0067">ATP-binding</keyword>
<accession>A0A0R2NSQ8</accession>
<dbReference type="Proteomes" id="UP000050920">
    <property type="component" value="Unassembled WGS sequence"/>
</dbReference>
<dbReference type="CDD" id="cd01744">
    <property type="entry name" value="GATase1_CPSase"/>
    <property type="match status" value="1"/>
</dbReference>
<keyword evidence="11" id="KW-1185">Reference proteome</keyword>
<dbReference type="EMBL" id="AYGX02000034">
    <property type="protein sequence ID" value="KRO28695.1"/>
    <property type="molecule type" value="Genomic_DNA"/>
</dbReference>
<dbReference type="Pfam" id="PF00117">
    <property type="entry name" value="GATase"/>
    <property type="match status" value="1"/>
</dbReference>
<reference evidence="10 11" key="1">
    <citation type="journal article" date="2015" name="Genome Announc.">
        <title>Expanding the biotechnology potential of lactobacilli through comparative genomics of 213 strains and associated genera.</title>
        <authorList>
            <person name="Sun Z."/>
            <person name="Harris H.M."/>
            <person name="McCann A."/>
            <person name="Guo C."/>
            <person name="Argimon S."/>
            <person name="Zhang W."/>
            <person name="Yang X."/>
            <person name="Jeffery I.B."/>
            <person name="Cooney J.C."/>
            <person name="Kagawa T.F."/>
            <person name="Liu W."/>
            <person name="Song Y."/>
            <person name="Salvetti E."/>
            <person name="Wrobel A."/>
            <person name="Rasinkangas P."/>
            <person name="Parkhill J."/>
            <person name="Rea M.C."/>
            <person name="O'Sullivan O."/>
            <person name="Ritari J."/>
            <person name="Douillard F.P."/>
            <person name="Paul Ross R."/>
            <person name="Yang R."/>
            <person name="Briner A.E."/>
            <person name="Felis G.E."/>
            <person name="de Vos W.M."/>
            <person name="Barrangou R."/>
            <person name="Klaenhammer T.R."/>
            <person name="Caufield P.W."/>
            <person name="Cui Y."/>
            <person name="Zhang H."/>
            <person name="O'Toole P.W."/>
        </authorList>
    </citation>
    <scope>NUCLEOTIDE SEQUENCE [LARGE SCALE GENOMIC DNA]</scope>
    <source>
        <strain evidence="10 11">DSM 21115</strain>
    </source>
</reference>
<dbReference type="InterPro" id="IPR017926">
    <property type="entry name" value="GATASE"/>
</dbReference>
<comment type="caution">
    <text evidence="10">The sequence shown here is derived from an EMBL/GenBank/DDBJ whole genome shotgun (WGS) entry which is preliminary data.</text>
</comment>
<dbReference type="NCBIfam" id="NF009475">
    <property type="entry name" value="PRK12838.1"/>
    <property type="match status" value="1"/>
</dbReference>
<feature type="binding site" evidence="8">
    <location>
        <position position="215"/>
    </location>
    <ligand>
        <name>L-glutamine</name>
        <dbReference type="ChEBI" id="CHEBI:58359"/>
    </ligand>
</feature>
<keyword evidence="4 8" id="KW-0547">Nucleotide-binding</keyword>
<dbReference type="Gene3D" id="3.50.30.20">
    <property type="entry name" value="Carbamoyl-phosphate synthase small subunit, N-terminal domain"/>
    <property type="match status" value="1"/>
</dbReference>
<dbReference type="PRINTS" id="PR00099">
    <property type="entry name" value="CPSGATASE"/>
</dbReference>
<comment type="pathway">
    <text evidence="8">Pyrimidine metabolism; UMP biosynthesis via de novo pathway; (S)-dihydroorotate from bicarbonate: step 1/3.</text>
</comment>
<protein>
    <recommendedName>
        <fullName evidence="8">Carbamoyl phosphate synthase small chain</fullName>
        <ecNumber evidence="8">6.3.5.5</ecNumber>
    </recommendedName>
    <alternativeName>
        <fullName evidence="8">Carbamoyl phosphate synthetase glutamine chain</fullName>
    </alternativeName>
</protein>
<dbReference type="PRINTS" id="PR00096">
    <property type="entry name" value="GATASE"/>
</dbReference>
<evidence type="ECO:0000256" key="8">
    <source>
        <dbReference type="HAMAP-Rule" id="MF_01209"/>
    </source>
</evidence>
<feature type="binding site" evidence="8">
    <location>
        <position position="284"/>
    </location>
    <ligand>
        <name>L-glutamine</name>
        <dbReference type="ChEBI" id="CHEBI:58359"/>
    </ligand>
</feature>